<comment type="caution">
    <text evidence="1">The sequence shown here is derived from an EMBL/GenBank/DDBJ whole genome shotgun (WGS) entry which is preliminary data.</text>
</comment>
<reference evidence="1" key="2">
    <citation type="submission" date="2023-03" db="EMBL/GenBank/DDBJ databases">
        <authorList>
            <person name="Inwood S.N."/>
            <person name="Skelly J.G."/>
            <person name="Guhlin J."/>
            <person name="Harrop T.W.R."/>
            <person name="Goldson S.G."/>
            <person name="Dearden P.K."/>
        </authorList>
    </citation>
    <scope>NUCLEOTIDE SEQUENCE</scope>
    <source>
        <strain evidence="1">Lincoln</strain>
        <tissue evidence="1">Whole body</tissue>
    </source>
</reference>
<proteinExistence type="predicted"/>
<name>A0AA39G4V0_MICHY</name>
<protein>
    <submittedName>
        <fullName evidence="1">Uncharacterized protein</fullName>
    </submittedName>
</protein>
<dbReference type="EMBL" id="JAQQBR010000002">
    <property type="protein sequence ID" value="KAK0181590.1"/>
    <property type="molecule type" value="Genomic_DNA"/>
</dbReference>
<organism evidence="1 2">
    <name type="scientific">Microctonus hyperodae</name>
    <name type="common">Parasitoid wasp</name>
    <dbReference type="NCBI Taxonomy" id="165561"/>
    <lineage>
        <taxon>Eukaryota</taxon>
        <taxon>Metazoa</taxon>
        <taxon>Ecdysozoa</taxon>
        <taxon>Arthropoda</taxon>
        <taxon>Hexapoda</taxon>
        <taxon>Insecta</taxon>
        <taxon>Pterygota</taxon>
        <taxon>Neoptera</taxon>
        <taxon>Endopterygota</taxon>
        <taxon>Hymenoptera</taxon>
        <taxon>Apocrita</taxon>
        <taxon>Ichneumonoidea</taxon>
        <taxon>Braconidae</taxon>
        <taxon>Euphorinae</taxon>
        <taxon>Microctonus</taxon>
    </lineage>
</organism>
<dbReference type="AlphaFoldDB" id="A0AA39G4V0"/>
<gene>
    <name evidence="1" type="ORF">PV327_003862</name>
</gene>
<dbReference type="Proteomes" id="UP001168972">
    <property type="component" value="Unassembled WGS sequence"/>
</dbReference>
<evidence type="ECO:0000313" key="1">
    <source>
        <dbReference type="EMBL" id="KAK0181590.1"/>
    </source>
</evidence>
<reference evidence="1" key="1">
    <citation type="journal article" date="2023" name="bioRxiv">
        <title>Scaffold-level genome assemblies of two parasitoid biocontrol wasps reveal the parthenogenesis mechanism and an associated novel virus.</title>
        <authorList>
            <person name="Inwood S."/>
            <person name="Skelly J."/>
            <person name="Guhlin J."/>
            <person name="Harrop T."/>
            <person name="Goldson S."/>
            <person name="Dearden P."/>
        </authorList>
    </citation>
    <scope>NUCLEOTIDE SEQUENCE</scope>
    <source>
        <strain evidence="1">Lincoln</strain>
        <tissue evidence="1">Whole body</tissue>
    </source>
</reference>
<sequence>MNTGNIISIIIPETPNPNINIDQLTSDFRHQLERIKQQNTANKLDNNLITPTKILPEISNDENKKMLSILRRAILKNKNQMQNIISANANGRIAQRKNDINYLRRNFPKWINSKKYYQHHDITSTTKRTIKPMKFHDNQKHSKLHFDSINNWNVFEKKSNDNIDNNNNNEDNKNNNLNNWNKFSRELNRIKYQKNFNCNNNDVMCRKKLSHDKIHHDDQLLKSIQSQNQSKHWKKLNFDQQDKLSMKYNNLNTLKKNITINNCFPMIFIDVDNQIYSICNNTNLINIPDNIKFDNNDFNYLKKNENIKINNSEDDEDIILPINIEVDDFKGMEKIIENPQTILDRLNSSEFDIDNFRIGLNNNILNRNDVQQSNENLENAAMLTSINQDRNQFNNNEERNKNNKNIFEFTERVRDFTNNDDNNKQFGLISDGIGNKYQIEDNIPSVTRELDFDNENFEIRIQRSIDDNFQLKKSINAQIQDLLIDINKIKLKPITNEQ</sequence>
<keyword evidence="2" id="KW-1185">Reference proteome</keyword>
<accession>A0AA39G4V0</accession>
<evidence type="ECO:0000313" key="2">
    <source>
        <dbReference type="Proteomes" id="UP001168972"/>
    </source>
</evidence>